<proteinExistence type="predicted"/>
<protein>
    <submittedName>
        <fullName evidence="1">Uncharacterized protein</fullName>
    </submittedName>
</protein>
<dbReference type="EMBL" id="CP046172">
    <property type="protein sequence ID" value="QIS12268.1"/>
    <property type="molecule type" value="Genomic_DNA"/>
</dbReference>
<dbReference type="InterPro" id="IPR038332">
    <property type="entry name" value="PPE_sf"/>
</dbReference>
<dbReference type="RefSeq" id="WP_167474976.1">
    <property type="nucleotide sequence ID" value="NZ_CP046172.1"/>
</dbReference>
<dbReference type="KEGG" id="nah:F5544_22030"/>
<gene>
    <name evidence="1" type="ORF">F5544_22030</name>
</gene>
<dbReference type="Gene3D" id="1.20.1260.20">
    <property type="entry name" value="PPE superfamily"/>
    <property type="match status" value="1"/>
</dbReference>
<accession>A0A6G9YGE6</accession>
<sequence>MTTISHVRGCNPQSMLDFAQDLTTKNNEFTVAVDQMAGDVDIAMDSWQGKGAAAAAERALAHKLSANHLSETVVSLIDHTNAFGTELSTHRTSLLDIVDREVKQAGMTVDDSGNVTAPKVPQGGPDSATWRLLQQSIDGRAASMQSRIKALLTKFGDAETKAAQAIAGDMRLLSGYEKSPDKAPIGPRVQSILDGKTLLPTDPKQLHDFWQTLTPAEKDALWQHDKNIGNLDGLPAADRDHYNRMNLDYQLSRAQAGDPKYQGGGARRPGGEIRCRGPAFPFLLQFGALPGEGAHGCHLANPIVVVSSVSLSHDGVCRGALRGFYRDGFRFTS</sequence>
<dbReference type="SUPFAM" id="SSF140453">
    <property type="entry name" value="EsxAB dimer-like"/>
    <property type="match status" value="1"/>
</dbReference>
<evidence type="ECO:0000313" key="2">
    <source>
        <dbReference type="Proteomes" id="UP000503540"/>
    </source>
</evidence>
<dbReference type="InterPro" id="IPR036689">
    <property type="entry name" value="ESAT-6-like_sf"/>
</dbReference>
<dbReference type="Proteomes" id="UP000503540">
    <property type="component" value="Chromosome"/>
</dbReference>
<reference evidence="1 2" key="1">
    <citation type="journal article" date="2019" name="ACS Chem. Biol.">
        <title>Identification and Mobilization of a Cryptic Antibiotic Biosynthesis Gene Locus from a Human-Pathogenic Nocardia Isolate.</title>
        <authorList>
            <person name="Herisse M."/>
            <person name="Ishida K."/>
            <person name="Porter J.L."/>
            <person name="Howden B."/>
            <person name="Hertweck C."/>
            <person name="Stinear T.P."/>
            <person name="Pidot S.J."/>
        </authorList>
    </citation>
    <scope>NUCLEOTIDE SEQUENCE [LARGE SCALE GENOMIC DNA]</scope>
    <source>
        <strain evidence="1 2">AUSMDU00012717</strain>
    </source>
</reference>
<evidence type="ECO:0000313" key="1">
    <source>
        <dbReference type="EMBL" id="QIS12268.1"/>
    </source>
</evidence>
<dbReference type="AlphaFoldDB" id="A0A6G9YGE6"/>
<name>A0A6G9YGE6_9NOCA</name>
<organism evidence="1 2">
    <name type="scientific">Nocardia arthritidis</name>
    <dbReference type="NCBI Taxonomy" id="228602"/>
    <lineage>
        <taxon>Bacteria</taxon>
        <taxon>Bacillati</taxon>
        <taxon>Actinomycetota</taxon>
        <taxon>Actinomycetes</taxon>
        <taxon>Mycobacteriales</taxon>
        <taxon>Nocardiaceae</taxon>
        <taxon>Nocardia</taxon>
    </lineage>
</organism>
<keyword evidence="2" id="KW-1185">Reference proteome</keyword>